<accession>A0ABU8JSY2</accession>
<evidence type="ECO:0000256" key="5">
    <source>
        <dbReference type="ARBA" id="ARBA00022553"/>
    </source>
</evidence>
<dbReference type="InterPro" id="IPR003660">
    <property type="entry name" value="HAMP_dom"/>
</dbReference>
<feature type="domain" description="Histidine kinase" evidence="11">
    <location>
        <begin position="218"/>
        <end position="425"/>
    </location>
</feature>
<dbReference type="PANTHER" id="PTHR44936:SF10">
    <property type="entry name" value="SENSOR PROTEIN RSTB"/>
    <property type="match status" value="1"/>
</dbReference>
<dbReference type="SUPFAM" id="SSF55874">
    <property type="entry name" value="ATPase domain of HSP90 chaperone/DNA topoisomerase II/histidine kinase"/>
    <property type="match status" value="1"/>
</dbReference>
<dbReference type="InterPro" id="IPR005467">
    <property type="entry name" value="His_kinase_dom"/>
</dbReference>
<keyword evidence="5" id="KW-0597">Phosphoprotein</keyword>
<name>A0ABU8JSY2_DICCH</name>
<gene>
    <name evidence="13" type="primary">rstB</name>
    <name evidence="13" type="ORF">WCU84_19855</name>
</gene>
<dbReference type="Pfam" id="PF00672">
    <property type="entry name" value="HAMP"/>
    <property type="match status" value="1"/>
</dbReference>
<dbReference type="NCBIfam" id="NF007898">
    <property type="entry name" value="PRK10604.1"/>
    <property type="match status" value="1"/>
</dbReference>
<evidence type="ECO:0000259" key="11">
    <source>
        <dbReference type="PROSITE" id="PS50109"/>
    </source>
</evidence>
<evidence type="ECO:0000256" key="1">
    <source>
        <dbReference type="ARBA" id="ARBA00000085"/>
    </source>
</evidence>
<dbReference type="InterPro" id="IPR036890">
    <property type="entry name" value="HATPase_C_sf"/>
</dbReference>
<evidence type="ECO:0000256" key="3">
    <source>
        <dbReference type="ARBA" id="ARBA00012438"/>
    </source>
</evidence>
<proteinExistence type="predicted"/>
<evidence type="ECO:0000256" key="2">
    <source>
        <dbReference type="ARBA" id="ARBA00004651"/>
    </source>
</evidence>
<dbReference type="InterPro" id="IPR004358">
    <property type="entry name" value="Sig_transdc_His_kin-like_C"/>
</dbReference>
<reference evidence="13 14" key="1">
    <citation type="submission" date="2024-03" db="EMBL/GenBank/DDBJ databases">
        <title>Analysis of soft rot Pectobacteriaceae population diversity in US potato growing regions between 2016 and 2022.</title>
        <authorList>
            <person name="Ma X."/>
            <person name="Zhang X."/>
            <person name="Stodghill P."/>
            <person name="Rioux R."/>
            <person name="Babler B."/>
            <person name="Shrestha S."/>
            <person name="Babler B."/>
            <person name="Rivedal H."/>
            <person name="Frost K."/>
            <person name="Hao J."/>
            <person name="Secor G."/>
            <person name="Swingle B."/>
        </authorList>
    </citation>
    <scope>NUCLEOTIDE SEQUENCE [LARGE SCALE GENOMIC DNA]</scope>
    <source>
        <strain evidence="13 14">SR64</strain>
    </source>
</reference>
<evidence type="ECO:0000259" key="12">
    <source>
        <dbReference type="PROSITE" id="PS50885"/>
    </source>
</evidence>
<keyword evidence="10" id="KW-0472">Membrane</keyword>
<evidence type="ECO:0000256" key="6">
    <source>
        <dbReference type="ARBA" id="ARBA00022679"/>
    </source>
</evidence>
<dbReference type="PROSITE" id="PS50885">
    <property type="entry name" value="HAMP"/>
    <property type="match status" value="1"/>
</dbReference>
<dbReference type="InterPro" id="IPR036097">
    <property type="entry name" value="HisK_dim/P_sf"/>
</dbReference>
<evidence type="ECO:0000313" key="13">
    <source>
        <dbReference type="EMBL" id="MEI7065881.1"/>
    </source>
</evidence>
<keyword evidence="14" id="KW-1185">Reference proteome</keyword>
<dbReference type="RefSeq" id="WP_226052367.1">
    <property type="nucleotide sequence ID" value="NZ_CP161827.1"/>
</dbReference>
<evidence type="ECO:0000256" key="7">
    <source>
        <dbReference type="ARBA" id="ARBA00022741"/>
    </source>
</evidence>
<dbReference type="Gene3D" id="3.30.565.10">
    <property type="entry name" value="Histidine kinase-like ATPase, C-terminal domain"/>
    <property type="match status" value="1"/>
</dbReference>
<dbReference type="Pfam" id="PF00512">
    <property type="entry name" value="HisKA"/>
    <property type="match status" value="1"/>
</dbReference>
<evidence type="ECO:0000256" key="4">
    <source>
        <dbReference type="ARBA" id="ARBA00022475"/>
    </source>
</evidence>
<protein>
    <recommendedName>
        <fullName evidence="3">histidine kinase</fullName>
        <ecNumber evidence="3">2.7.13.3</ecNumber>
    </recommendedName>
</protein>
<dbReference type="PRINTS" id="PR00344">
    <property type="entry name" value="BCTRLSENSOR"/>
</dbReference>
<keyword evidence="9" id="KW-0067">ATP-binding</keyword>
<dbReference type="CDD" id="cd06225">
    <property type="entry name" value="HAMP"/>
    <property type="match status" value="1"/>
</dbReference>
<dbReference type="Gene3D" id="1.10.287.130">
    <property type="match status" value="1"/>
</dbReference>
<dbReference type="PANTHER" id="PTHR44936">
    <property type="entry name" value="SENSOR PROTEIN CREC"/>
    <property type="match status" value="1"/>
</dbReference>
<comment type="subcellular location">
    <subcellularLocation>
        <location evidence="2">Cell membrane</location>
        <topology evidence="2">Multi-pass membrane protein</topology>
    </subcellularLocation>
</comment>
<dbReference type="EMBL" id="JBBBOO010000023">
    <property type="protein sequence ID" value="MEI7065881.1"/>
    <property type="molecule type" value="Genomic_DNA"/>
</dbReference>
<feature type="transmembrane region" description="Helical" evidence="10">
    <location>
        <begin position="136"/>
        <end position="157"/>
    </location>
</feature>
<dbReference type="InterPro" id="IPR050980">
    <property type="entry name" value="2C_sensor_his_kinase"/>
</dbReference>
<dbReference type="CDD" id="cd00082">
    <property type="entry name" value="HisKA"/>
    <property type="match status" value="1"/>
</dbReference>
<dbReference type="SMART" id="SM00388">
    <property type="entry name" value="HisKA"/>
    <property type="match status" value="1"/>
</dbReference>
<dbReference type="SMART" id="SM00387">
    <property type="entry name" value="HATPase_c"/>
    <property type="match status" value="1"/>
</dbReference>
<evidence type="ECO:0000313" key="14">
    <source>
        <dbReference type="Proteomes" id="UP001359469"/>
    </source>
</evidence>
<evidence type="ECO:0000256" key="10">
    <source>
        <dbReference type="SAM" id="Phobius"/>
    </source>
</evidence>
<sequence>MKKLFIQFFLLLFASFLVMTLLVGLVYKVTAERAGRQSMDDLMKSSLYLIRNELRSIPPREWHKTINQMDLNLSFKLYIEPISKYRLSTQAQQRLIQGEIVALDDEYTFIQRIPRSHYVLAVGPIPYLFFLHEIRLVNLLFLALIGLSLALPVFLWMRPHWRAMLQLESAAQRLGDGHLEERTHFDNTSSLFRLGVAFNRMADNLNQLITSKKQLIDNIAHELRTPLVRLRYRLAMSDNLTDEEQEAINRDVGQLEALIDELLTYARLDRPQVTLHLEEIDLPQWLQKRVDDFRLVHDNKLIELDVASSNHFGYVDLRLMERVLNNLVNNGLRFCRQRLRVGLTLDQHTACLQVEDDGPGIAPEDRSHIFEPFIRLEAGMENSSGGCGLGLAIVQAIVRAYNGTIDVDSSPLGGARFQFRWPIVEYKPSLNSSSANLVQSVTRGNQSLTER</sequence>
<dbReference type="EC" id="2.7.13.3" evidence="3"/>
<dbReference type="PROSITE" id="PS50109">
    <property type="entry name" value="HIS_KIN"/>
    <property type="match status" value="1"/>
</dbReference>
<keyword evidence="7" id="KW-0547">Nucleotide-binding</keyword>
<keyword evidence="4" id="KW-1003">Cell membrane</keyword>
<dbReference type="Pfam" id="PF02518">
    <property type="entry name" value="HATPase_c"/>
    <property type="match status" value="1"/>
</dbReference>
<keyword evidence="10" id="KW-0812">Transmembrane</keyword>
<keyword evidence="8 13" id="KW-0418">Kinase</keyword>
<dbReference type="GO" id="GO:0004673">
    <property type="term" value="F:protein histidine kinase activity"/>
    <property type="evidence" value="ECO:0007669"/>
    <property type="project" value="UniProtKB-EC"/>
</dbReference>
<feature type="domain" description="HAMP" evidence="12">
    <location>
        <begin position="158"/>
        <end position="210"/>
    </location>
</feature>
<dbReference type="SMART" id="SM00304">
    <property type="entry name" value="HAMP"/>
    <property type="match status" value="1"/>
</dbReference>
<comment type="catalytic activity">
    <reaction evidence="1">
        <text>ATP + protein L-histidine = ADP + protein N-phospho-L-histidine.</text>
        <dbReference type="EC" id="2.7.13.3"/>
    </reaction>
</comment>
<organism evidence="13 14">
    <name type="scientific">Dickeya chrysanthemi</name>
    <name type="common">Pectobacterium chrysanthemi</name>
    <name type="synonym">Erwinia chrysanthemi</name>
    <dbReference type="NCBI Taxonomy" id="556"/>
    <lineage>
        <taxon>Bacteria</taxon>
        <taxon>Pseudomonadati</taxon>
        <taxon>Pseudomonadota</taxon>
        <taxon>Gammaproteobacteria</taxon>
        <taxon>Enterobacterales</taxon>
        <taxon>Pectobacteriaceae</taxon>
        <taxon>Dickeya</taxon>
    </lineage>
</organism>
<keyword evidence="10" id="KW-1133">Transmembrane helix</keyword>
<evidence type="ECO:0000256" key="8">
    <source>
        <dbReference type="ARBA" id="ARBA00022777"/>
    </source>
</evidence>
<evidence type="ECO:0000256" key="9">
    <source>
        <dbReference type="ARBA" id="ARBA00022840"/>
    </source>
</evidence>
<dbReference type="SUPFAM" id="SSF47384">
    <property type="entry name" value="Homodimeric domain of signal transducing histidine kinase"/>
    <property type="match status" value="1"/>
</dbReference>
<dbReference type="InterPro" id="IPR003594">
    <property type="entry name" value="HATPase_dom"/>
</dbReference>
<dbReference type="InterPro" id="IPR003661">
    <property type="entry name" value="HisK_dim/P_dom"/>
</dbReference>
<keyword evidence="6 13" id="KW-0808">Transferase</keyword>
<comment type="caution">
    <text evidence="13">The sequence shown here is derived from an EMBL/GenBank/DDBJ whole genome shotgun (WGS) entry which is preliminary data.</text>
</comment>
<dbReference type="Proteomes" id="UP001359469">
    <property type="component" value="Unassembled WGS sequence"/>
</dbReference>